<dbReference type="RefSeq" id="WP_020851370.1">
    <property type="nucleotide sequence ID" value="NZ_CP006696.1"/>
</dbReference>
<accession>A0A060H555</accession>
<dbReference type="PANTHER" id="PTHR30289:SF1">
    <property type="entry name" value="PEBP (PHOSPHATIDYLETHANOLAMINE-BINDING PROTEIN) FAMILY PROTEIN"/>
    <property type="match status" value="1"/>
</dbReference>
<dbReference type="InterPro" id="IPR005247">
    <property type="entry name" value="YbhB_YbcL/LppC-like"/>
</dbReference>
<dbReference type="Gene3D" id="3.90.280.10">
    <property type="entry name" value="PEBP-like"/>
    <property type="match status" value="1"/>
</dbReference>
<dbReference type="PANTHER" id="PTHR30289">
    <property type="entry name" value="UNCHARACTERIZED PROTEIN YBCL-RELATED"/>
    <property type="match status" value="1"/>
</dbReference>
<organism evidence="1 2">
    <name type="scientific">Xylella fastidiosa subsp. sandyi Ann-1</name>
    <dbReference type="NCBI Taxonomy" id="155920"/>
    <lineage>
        <taxon>Bacteria</taxon>
        <taxon>Pseudomonadati</taxon>
        <taxon>Pseudomonadota</taxon>
        <taxon>Gammaproteobacteria</taxon>
        <taxon>Lysobacterales</taxon>
        <taxon>Lysobacteraceae</taxon>
        <taxon>Xylella</taxon>
    </lineage>
</organism>
<protein>
    <submittedName>
        <fullName evidence="1">Phosphatidylethanolamine-binding protein</fullName>
    </submittedName>
</protein>
<proteinExistence type="predicted"/>
<dbReference type="SUPFAM" id="SSF49777">
    <property type="entry name" value="PEBP-like"/>
    <property type="match status" value="1"/>
</dbReference>
<dbReference type="HOGENOM" id="CLU_083918_0_0_6"/>
<dbReference type="AlphaFoldDB" id="A0A060H555"/>
<name>A0A060H555_XYLFS</name>
<dbReference type="Pfam" id="PF01161">
    <property type="entry name" value="PBP"/>
    <property type="match status" value="1"/>
</dbReference>
<evidence type="ECO:0000313" key="2">
    <source>
        <dbReference type="Proteomes" id="UP000027215"/>
    </source>
</evidence>
<dbReference type="Proteomes" id="UP000027215">
    <property type="component" value="Chromosome"/>
</dbReference>
<dbReference type="InterPro" id="IPR008914">
    <property type="entry name" value="PEBP"/>
</dbReference>
<dbReference type="CDD" id="cd00865">
    <property type="entry name" value="PEBP_bact_arch"/>
    <property type="match status" value="1"/>
</dbReference>
<gene>
    <name evidence="1" type="ORF">D934_12595</name>
</gene>
<reference evidence="1 2" key="1">
    <citation type="submission" date="2013-08" db="EMBL/GenBank/DDBJ databases">
        <authorList>
            <person name="Stouthamer R."/>
            <person name="Nunney L."/>
        </authorList>
    </citation>
    <scope>NUCLEOTIDE SEQUENCE [LARGE SCALE GENOMIC DNA]</scope>
    <source>
        <strain evidence="2">ann-1</strain>
    </source>
</reference>
<dbReference type="KEGG" id="xfs:D934_12595"/>
<dbReference type="PATRIC" id="fig|155920.8.peg.2961"/>
<dbReference type="EMBL" id="CP006696">
    <property type="protein sequence ID" value="AIC10728.1"/>
    <property type="molecule type" value="Genomic_DNA"/>
</dbReference>
<dbReference type="InterPro" id="IPR036610">
    <property type="entry name" value="PEBP-like_sf"/>
</dbReference>
<dbReference type="NCBIfam" id="TIGR00481">
    <property type="entry name" value="YbhB/YbcL family Raf kinase inhibitor-like protein"/>
    <property type="match status" value="1"/>
</dbReference>
<sequence length="204" mass="22759">MHLISNDFKNGQPIPVECAAGQTDGFAPNRNPHLAWDDVPENTRSFALLCIDPDVPSIPETIGRTDMEIPVTQPRIDFVHWVMSDISTDLRMIAHGSCSDGFVVGGKTMPPGPAGTHQGLNDYTKFFANTPEMAGDYYGYDGPYPPFNDLRIHRYLFRLFALDLEHLPLPKRFDGPTLLRTIQGHVLTEATLYGTYTLNPKAQK</sequence>
<evidence type="ECO:0000313" key="1">
    <source>
        <dbReference type="EMBL" id="AIC10728.1"/>
    </source>
</evidence>